<comment type="caution">
    <text evidence="2">The sequence shown here is derived from an EMBL/GenBank/DDBJ whole genome shotgun (WGS) entry which is preliminary data.</text>
</comment>
<evidence type="ECO:0000256" key="1">
    <source>
        <dbReference type="SAM" id="MobiDB-lite"/>
    </source>
</evidence>
<reference evidence="2" key="1">
    <citation type="submission" date="2016-10" db="EMBL/GenBank/DDBJ databases">
        <title>Sequence of Gallionella enrichment culture.</title>
        <authorList>
            <person name="Poehlein A."/>
            <person name="Muehling M."/>
            <person name="Daniel R."/>
        </authorList>
    </citation>
    <scope>NUCLEOTIDE SEQUENCE</scope>
</reference>
<organism evidence="2">
    <name type="scientific">mine drainage metagenome</name>
    <dbReference type="NCBI Taxonomy" id="410659"/>
    <lineage>
        <taxon>unclassified sequences</taxon>
        <taxon>metagenomes</taxon>
        <taxon>ecological metagenomes</taxon>
    </lineage>
</organism>
<protein>
    <submittedName>
        <fullName evidence="2">Uncharacterized protein</fullName>
    </submittedName>
</protein>
<feature type="compositionally biased region" description="Low complexity" evidence="1">
    <location>
        <begin position="289"/>
        <end position="306"/>
    </location>
</feature>
<proteinExistence type="predicted"/>
<accession>A0A1J5Q3L4</accession>
<gene>
    <name evidence="2" type="ORF">GALL_479270</name>
</gene>
<dbReference type="AlphaFoldDB" id="A0A1J5Q3L4"/>
<evidence type="ECO:0000313" key="2">
    <source>
        <dbReference type="EMBL" id="OIQ70461.1"/>
    </source>
</evidence>
<name>A0A1J5Q3L4_9ZZZZ</name>
<feature type="region of interest" description="Disordered" evidence="1">
    <location>
        <begin position="262"/>
        <end position="313"/>
    </location>
</feature>
<dbReference type="EMBL" id="MLJW01004192">
    <property type="protein sequence ID" value="OIQ70461.1"/>
    <property type="molecule type" value="Genomic_DNA"/>
</dbReference>
<sequence>MRPSVRVAACLSMCLPCATRCCVHGICACWPAPMPRTFPPLPMPRAVWAIRPAPNWACRCAARGAGRPCGPPRCWCWAAETWPCSRRRRVRTIRDPAPCCSCGAGLWGSLPRRRPMSRTGGSCSGQTRRPAVRGRMAPRVWFHARRPALRTTSRRAGRRAPMPICAHVRTVFSRAGSCGWARTRTCCPTIPSAISATPCTASWSAFIARSRGWTRGTMATCSIASRPRTGGRPARWPSPLPPSGPPCATTTWTGCKAGAPWAGKPAARSRQWPASSSRTTRARPCGWKAASTGSTAAAANASRWTTRPAIPRR</sequence>